<evidence type="ECO:0000259" key="1">
    <source>
        <dbReference type="PROSITE" id="PS50075"/>
    </source>
</evidence>
<comment type="caution">
    <text evidence="2">The sequence shown here is derived from an EMBL/GenBank/DDBJ whole genome shotgun (WGS) entry which is preliminary data.</text>
</comment>
<evidence type="ECO:0000313" key="3">
    <source>
        <dbReference type="Proteomes" id="UP001595740"/>
    </source>
</evidence>
<dbReference type="InterPro" id="IPR009081">
    <property type="entry name" value="PP-bd_ACP"/>
</dbReference>
<gene>
    <name evidence="2" type="ORF">ACFOLC_04995</name>
</gene>
<name>A0ABV7RLG6_9GAMM</name>
<dbReference type="RefSeq" id="WP_386758136.1">
    <property type="nucleotide sequence ID" value="NZ_JBHRXK010000002.1"/>
</dbReference>
<dbReference type="Proteomes" id="UP001595740">
    <property type="component" value="Unassembled WGS sequence"/>
</dbReference>
<feature type="domain" description="Carrier" evidence="1">
    <location>
        <begin position="1"/>
        <end position="76"/>
    </location>
</feature>
<dbReference type="Pfam" id="PF00550">
    <property type="entry name" value="PP-binding"/>
    <property type="match status" value="1"/>
</dbReference>
<dbReference type="EMBL" id="JBHRXK010000002">
    <property type="protein sequence ID" value="MFC3550365.1"/>
    <property type="molecule type" value="Genomic_DNA"/>
</dbReference>
<proteinExistence type="predicted"/>
<reference evidence="3" key="1">
    <citation type="journal article" date="2019" name="Int. J. Syst. Evol. Microbiol.">
        <title>The Global Catalogue of Microorganisms (GCM) 10K type strain sequencing project: providing services to taxonomists for standard genome sequencing and annotation.</title>
        <authorList>
            <consortium name="The Broad Institute Genomics Platform"/>
            <consortium name="The Broad Institute Genome Sequencing Center for Infectious Disease"/>
            <person name="Wu L."/>
            <person name="Ma J."/>
        </authorList>
    </citation>
    <scope>NUCLEOTIDE SEQUENCE [LARGE SCALE GENOMIC DNA]</scope>
    <source>
        <strain evidence="3">KCTC 42875</strain>
    </source>
</reference>
<accession>A0ABV7RLG6</accession>
<dbReference type="PROSITE" id="PS50075">
    <property type="entry name" value="CARRIER"/>
    <property type="match status" value="1"/>
</dbReference>
<organism evidence="2 3">
    <name type="scientific">Lysobacter cavernae</name>
    <dbReference type="NCBI Taxonomy" id="1685901"/>
    <lineage>
        <taxon>Bacteria</taxon>
        <taxon>Pseudomonadati</taxon>
        <taxon>Pseudomonadota</taxon>
        <taxon>Gammaproteobacteria</taxon>
        <taxon>Lysobacterales</taxon>
        <taxon>Lysobacteraceae</taxon>
        <taxon>Lysobacter</taxon>
    </lineage>
</organism>
<dbReference type="Gene3D" id="1.10.1200.10">
    <property type="entry name" value="ACP-like"/>
    <property type="match status" value="1"/>
</dbReference>
<evidence type="ECO:0000313" key="2">
    <source>
        <dbReference type="EMBL" id="MFC3550365.1"/>
    </source>
</evidence>
<dbReference type="InterPro" id="IPR036736">
    <property type="entry name" value="ACP-like_sf"/>
</dbReference>
<keyword evidence="3" id="KW-1185">Reference proteome</keyword>
<protein>
    <submittedName>
        <fullName evidence="2">Acyl carrier protein</fullName>
    </submittedName>
</protein>
<dbReference type="SUPFAM" id="SSF47336">
    <property type="entry name" value="ACP-like"/>
    <property type="match status" value="1"/>
</dbReference>
<sequence length="76" mass="8632">MSVLLEAKELLSGCLFIPVEKIDDEATIQSIKEMDSLSFASVVMELEERAGRTIDVMELLELKTVRDVATLLERYR</sequence>